<dbReference type="SMART" id="SM00908">
    <property type="entry name" value="Gal-bind_lectin"/>
    <property type="match status" value="1"/>
</dbReference>
<dbReference type="FunFam" id="2.60.120.200:FF:000071">
    <property type="entry name" value="Hydroxyproline O-galactosyltransferase GALT2"/>
    <property type="match status" value="1"/>
</dbReference>
<gene>
    <name evidence="18" type="ORF">BVC80_1169g24</name>
</gene>
<evidence type="ECO:0000256" key="5">
    <source>
        <dbReference type="ARBA" id="ARBA00022676"/>
    </source>
</evidence>
<dbReference type="FunFam" id="3.90.550.50:FF:000005">
    <property type="entry name" value="Hydroxyproline O-galactosyltransferase"/>
    <property type="match status" value="1"/>
</dbReference>
<dbReference type="CDD" id="cd00070">
    <property type="entry name" value="GLECT"/>
    <property type="match status" value="1"/>
</dbReference>
<protein>
    <submittedName>
        <fullName evidence="18">Galectin</fullName>
    </submittedName>
</protein>
<keyword evidence="11 16" id="KW-0472">Membrane</keyword>
<comment type="function">
    <text evidence="14">Possesses hydroxyproline O-galactosyltransferase activity. Transfers galactose from UDP-galactose to hydroxyproline residues in the arabinogalactan proteins (AGPs). Is specific for AGPs containing non-contiguous peptidyl hydroxyproline residues. Utilizes UDP-galactose solely as sugar donor. The addition of galactose onto the peptidyl hydroxyproline residues in AGP core proteins represents the first committed step in arabinogalactan polysaccharide addition. AGP glycans play essential roles in both vegetative and reproductive plant growth.</text>
</comment>
<dbReference type="PANTHER" id="PTHR11214">
    <property type="entry name" value="BETA-1,3-N-ACETYLGLUCOSAMINYLTRANSFERASE"/>
    <property type="match status" value="1"/>
</dbReference>
<evidence type="ECO:0000256" key="12">
    <source>
        <dbReference type="ARBA" id="ARBA00023180"/>
    </source>
</evidence>
<evidence type="ECO:0000259" key="17">
    <source>
        <dbReference type="PROSITE" id="PS51304"/>
    </source>
</evidence>
<comment type="caution">
    <text evidence="18">The sequence shown here is derived from an EMBL/GenBank/DDBJ whole genome shotgun (WGS) entry which is preliminary data.</text>
</comment>
<dbReference type="GO" id="GO:1990714">
    <property type="term" value="F:hydroxyproline O-galactosyltransferase activity"/>
    <property type="evidence" value="ECO:0007669"/>
    <property type="project" value="TreeGrafter"/>
</dbReference>
<evidence type="ECO:0000256" key="16">
    <source>
        <dbReference type="SAM" id="Phobius"/>
    </source>
</evidence>
<dbReference type="PROSITE" id="PS51304">
    <property type="entry name" value="GALECTIN"/>
    <property type="match status" value="1"/>
</dbReference>
<dbReference type="InParanoid" id="A0A200QMB3"/>
<accession>A0A200QMB3</accession>
<dbReference type="GO" id="GO:0030246">
    <property type="term" value="F:carbohydrate binding"/>
    <property type="evidence" value="ECO:0007669"/>
    <property type="project" value="InterPro"/>
</dbReference>
<dbReference type="Proteomes" id="UP000195402">
    <property type="component" value="Unassembled WGS sequence"/>
</dbReference>
<keyword evidence="5" id="KW-0328">Glycosyltransferase</keyword>
<dbReference type="InterPro" id="IPR002659">
    <property type="entry name" value="Glyco_trans_31"/>
</dbReference>
<dbReference type="PANTHER" id="PTHR11214:SF212">
    <property type="entry name" value="HYDROXYPROLINE O-GALACTOSYLTRANSFERASE GALT2"/>
    <property type="match status" value="1"/>
</dbReference>
<keyword evidence="7 16" id="KW-0812">Transmembrane</keyword>
<dbReference type="AlphaFoldDB" id="A0A200QMB3"/>
<dbReference type="OMA" id="SKKSLYM"/>
<evidence type="ECO:0000256" key="3">
    <source>
        <dbReference type="ARBA" id="ARBA00004922"/>
    </source>
</evidence>
<dbReference type="FunFam" id="2.60.120.200:FF:000147">
    <property type="entry name" value="Hydroxyproline O-galactosyltransferase GALT2"/>
    <property type="match status" value="1"/>
</dbReference>
<dbReference type="SMART" id="SM00276">
    <property type="entry name" value="GLECT"/>
    <property type="match status" value="1"/>
</dbReference>
<keyword evidence="10" id="KW-0333">Golgi apparatus</keyword>
<dbReference type="InterPro" id="IPR001079">
    <property type="entry name" value="Galectin_CRD"/>
</dbReference>
<evidence type="ECO:0000256" key="6">
    <source>
        <dbReference type="ARBA" id="ARBA00022679"/>
    </source>
</evidence>
<evidence type="ECO:0000313" key="18">
    <source>
        <dbReference type="EMBL" id="OVA11565.1"/>
    </source>
</evidence>
<dbReference type="GO" id="GO:0010405">
    <property type="term" value="P:arabinogalactan protein metabolic process"/>
    <property type="evidence" value="ECO:0007669"/>
    <property type="project" value="UniProtKB-ARBA"/>
</dbReference>
<comment type="cofactor">
    <cofactor evidence="1">
        <name>Mn(2+)</name>
        <dbReference type="ChEBI" id="CHEBI:29035"/>
    </cofactor>
</comment>
<keyword evidence="6" id="KW-0808">Transferase</keyword>
<evidence type="ECO:0000256" key="13">
    <source>
        <dbReference type="ARBA" id="ARBA00023211"/>
    </source>
</evidence>
<evidence type="ECO:0000256" key="9">
    <source>
        <dbReference type="ARBA" id="ARBA00022989"/>
    </source>
</evidence>
<reference evidence="18 19" key="1">
    <citation type="journal article" date="2017" name="Mol. Plant">
        <title>The Genome of Medicinal Plant Macleaya cordata Provides New Insights into Benzylisoquinoline Alkaloids Metabolism.</title>
        <authorList>
            <person name="Liu X."/>
            <person name="Liu Y."/>
            <person name="Huang P."/>
            <person name="Ma Y."/>
            <person name="Qing Z."/>
            <person name="Tang Q."/>
            <person name="Cao H."/>
            <person name="Cheng P."/>
            <person name="Zheng Y."/>
            <person name="Yuan Z."/>
            <person name="Zhou Y."/>
            <person name="Liu J."/>
            <person name="Tang Z."/>
            <person name="Zhuo Y."/>
            <person name="Zhang Y."/>
            <person name="Yu L."/>
            <person name="Huang J."/>
            <person name="Yang P."/>
            <person name="Peng Q."/>
            <person name="Zhang J."/>
            <person name="Jiang W."/>
            <person name="Zhang Z."/>
            <person name="Lin K."/>
            <person name="Ro D.K."/>
            <person name="Chen X."/>
            <person name="Xiong X."/>
            <person name="Shang Y."/>
            <person name="Huang S."/>
            <person name="Zeng J."/>
        </authorList>
    </citation>
    <scope>NUCLEOTIDE SEQUENCE [LARGE SCALE GENOMIC DNA]</scope>
    <source>
        <strain evidence="19">cv. BLH2017</strain>
        <tissue evidence="18">Root</tissue>
    </source>
</reference>
<dbReference type="InterPro" id="IPR013320">
    <property type="entry name" value="ConA-like_dom_sf"/>
</dbReference>
<dbReference type="Pfam" id="PF00337">
    <property type="entry name" value="Gal-bind_lectin"/>
    <property type="match status" value="1"/>
</dbReference>
<evidence type="ECO:0000256" key="8">
    <source>
        <dbReference type="ARBA" id="ARBA00022968"/>
    </source>
</evidence>
<comment type="subcellular location">
    <subcellularLocation>
        <location evidence="2">Golgi apparatus membrane</location>
        <topology evidence="2">Single-pass type II membrane protein</topology>
    </subcellularLocation>
</comment>
<name>A0A200QMB3_MACCD</name>
<evidence type="ECO:0000256" key="1">
    <source>
        <dbReference type="ARBA" id="ARBA00001936"/>
    </source>
</evidence>
<proteinExistence type="inferred from homology"/>
<evidence type="ECO:0000256" key="11">
    <source>
        <dbReference type="ARBA" id="ARBA00023136"/>
    </source>
</evidence>
<evidence type="ECO:0000256" key="14">
    <source>
        <dbReference type="ARBA" id="ARBA00059439"/>
    </source>
</evidence>
<evidence type="ECO:0000256" key="4">
    <source>
        <dbReference type="ARBA" id="ARBA00008661"/>
    </source>
</evidence>
<comment type="similarity">
    <text evidence="4">Belongs to the glycosyltransferase 31 family.</text>
</comment>
<dbReference type="FunCoup" id="A0A200QMB3">
    <property type="interactions" value="1140"/>
</dbReference>
<keyword evidence="12" id="KW-0325">Glycoprotein</keyword>
<dbReference type="EMBL" id="MVGT01001648">
    <property type="protein sequence ID" value="OVA11565.1"/>
    <property type="molecule type" value="Genomic_DNA"/>
</dbReference>
<dbReference type="Gene3D" id="3.90.550.50">
    <property type="match status" value="1"/>
</dbReference>
<dbReference type="OrthoDB" id="2139606at2759"/>
<feature type="transmembrane region" description="Helical" evidence="16">
    <location>
        <begin position="20"/>
        <end position="39"/>
    </location>
</feature>
<evidence type="ECO:0000256" key="15">
    <source>
        <dbReference type="SAM" id="MobiDB-lite"/>
    </source>
</evidence>
<keyword evidence="8" id="KW-0735">Signal-anchor</keyword>
<dbReference type="SUPFAM" id="SSF49899">
    <property type="entry name" value="Concanavalin A-like lectins/glucanases"/>
    <property type="match status" value="1"/>
</dbReference>
<evidence type="ECO:0000256" key="10">
    <source>
        <dbReference type="ARBA" id="ARBA00023034"/>
    </source>
</evidence>
<feature type="compositionally biased region" description="Basic and acidic residues" evidence="15">
    <location>
        <begin position="97"/>
        <end position="107"/>
    </location>
</feature>
<organism evidence="18 19">
    <name type="scientific">Macleaya cordata</name>
    <name type="common">Five-seeded plume-poppy</name>
    <name type="synonym">Bocconia cordata</name>
    <dbReference type="NCBI Taxonomy" id="56857"/>
    <lineage>
        <taxon>Eukaryota</taxon>
        <taxon>Viridiplantae</taxon>
        <taxon>Streptophyta</taxon>
        <taxon>Embryophyta</taxon>
        <taxon>Tracheophyta</taxon>
        <taxon>Spermatophyta</taxon>
        <taxon>Magnoliopsida</taxon>
        <taxon>Ranunculales</taxon>
        <taxon>Papaveraceae</taxon>
        <taxon>Papaveroideae</taxon>
        <taxon>Macleaya</taxon>
    </lineage>
</organism>
<keyword evidence="13" id="KW-0464">Manganese</keyword>
<evidence type="ECO:0000313" key="19">
    <source>
        <dbReference type="Proteomes" id="UP000195402"/>
    </source>
</evidence>
<sequence length="686" mass="78204">MKRPKSDPPGGRRLKLSHFLLCIAALYLLFISFKFPYFLEIATMLSGDDNLMGLDGSKVSDDNDESDLRKTLYSSVYKDSFHRKLEDNPNLNAPLMPHKESVEEEKGGASTKPIKPLQHRYGRITGEIMRMRNKTIDLSTLERMADEAWTLGMRAWEEVENFDSEGTNQTAVLEGKPEFCPSSVSISGEELVRGDHLMFLPCGLAAGSSITVIGTPHNAHKEFVPQFARMRSGESMVLVSQFMVEFQGLKAVDGEDPPRILHLNPRLKGDWSNRPVIEHNTCYRMQWGTAQRCEGLLSKNDDDTMLVDGFRRCERWMRSDIVDSKESKTTSWFNRFIGREQKPEVTWPFPFVEGRLFILTVRAGVEGYHINVGGRHVTSFPYRTGFSLEDATGLAIKGDVDVHSVYATSLPTSHPSFSLQRVLEMSEKWKAHPLPESPIQLFIGILSATNHFAERMAVRKTWMQSAAVKSSNVVARFFVALNPRKEVNAVLKKEAAYFGDIVILPFMDRYELVVLKTIAICEYGVHNVSAAYIMKCDDDTFVRVDTVLKEIKGISSEKSLYMGNLNLLHRPLRSGKWAVTYEEWPEEVYPPYANGPGYIISSDIAKFIVSQHVNRSLRLFKMEDVSMGMWVEQFNNSNPVQYSHNWKFCQYGCMEDYYTAHYQSPRQMICLWAKLARGRAQCCNFR</sequence>
<dbReference type="UniPathway" id="UPA00378"/>
<feature type="region of interest" description="Disordered" evidence="15">
    <location>
        <begin position="88"/>
        <end position="114"/>
    </location>
</feature>
<keyword evidence="9 16" id="KW-1133">Transmembrane helix</keyword>
<comment type="pathway">
    <text evidence="3">Protein modification; protein glycosylation.</text>
</comment>
<feature type="domain" description="Galectin" evidence="17">
    <location>
        <begin position="196"/>
        <end position="408"/>
    </location>
</feature>
<evidence type="ECO:0000256" key="2">
    <source>
        <dbReference type="ARBA" id="ARBA00004323"/>
    </source>
</evidence>
<dbReference type="Pfam" id="PF01762">
    <property type="entry name" value="Galactosyl_T"/>
    <property type="match status" value="1"/>
</dbReference>
<dbReference type="GO" id="GO:0000139">
    <property type="term" value="C:Golgi membrane"/>
    <property type="evidence" value="ECO:0007669"/>
    <property type="project" value="UniProtKB-SubCell"/>
</dbReference>
<dbReference type="Gene3D" id="2.60.120.200">
    <property type="match status" value="2"/>
</dbReference>
<dbReference type="STRING" id="56857.A0A200QMB3"/>
<evidence type="ECO:0000256" key="7">
    <source>
        <dbReference type="ARBA" id="ARBA00022692"/>
    </source>
</evidence>
<keyword evidence="19" id="KW-1185">Reference proteome</keyword>